<dbReference type="OrthoDB" id="6246201at2759"/>
<dbReference type="AlphaFoldDB" id="A0A507ED59"/>
<dbReference type="Pfam" id="PF10231">
    <property type="entry name" value="COA8"/>
    <property type="match status" value="1"/>
</dbReference>
<comment type="caution">
    <text evidence="7">The sequence shown here is derived from an EMBL/GenBank/DDBJ whole genome shotgun (WGS) entry which is preliminary data.</text>
</comment>
<dbReference type="PANTHER" id="PTHR31107:SF2">
    <property type="entry name" value="CYTOCHROME C OXIDASE ASSEMBLY FACTOR 8"/>
    <property type="match status" value="1"/>
</dbReference>
<evidence type="ECO:0000256" key="6">
    <source>
        <dbReference type="ARBA" id="ARBA00023136"/>
    </source>
</evidence>
<keyword evidence="5" id="KW-0496">Mitochondrion</keyword>
<gene>
    <name evidence="7" type="ORF">CcCBS67573_g08955</name>
</gene>
<proteinExistence type="inferred from homology"/>
<reference evidence="7 8" key="1">
    <citation type="journal article" date="2019" name="Sci. Rep.">
        <title>Comparative genomics of chytrid fungi reveal insights into the obligate biotrophic and pathogenic lifestyle of Synchytrium endobioticum.</title>
        <authorList>
            <person name="van de Vossenberg B.T.L.H."/>
            <person name="Warris S."/>
            <person name="Nguyen H.D.T."/>
            <person name="van Gent-Pelzer M.P.E."/>
            <person name="Joly D.L."/>
            <person name="van de Geest H.C."/>
            <person name="Bonants P.J.M."/>
            <person name="Smith D.S."/>
            <person name="Levesque C.A."/>
            <person name="van der Lee T.A.J."/>
        </authorList>
    </citation>
    <scope>NUCLEOTIDE SEQUENCE [LARGE SCALE GENOMIC DNA]</scope>
    <source>
        <strain evidence="7 8">CBS 675.73</strain>
    </source>
</reference>
<comment type="subcellular location">
    <subcellularLocation>
        <location evidence="1">Mitochondrion inner membrane</location>
        <topology evidence="1">Peripheral membrane protein</topology>
        <orientation evidence="1">Matrix side</orientation>
    </subcellularLocation>
</comment>
<comment type="similarity">
    <text evidence="2">Belongs to the COA8 family.</text>
</comment>
<name>A0A507ED59_9FUNG</name>
<dbReference type="GO" id="GO:0005743">
    <property type="term" value="C:mitochondrial inner membrane"/>
    <property type="evidence" value="ECO:0007669"/>
    <property type="project" value="UniProtKB-SubCell"/>
</dbReference>
<keyword evidence="8" id="KW-1185">Reference proteome</keyword>
<evidence type="ECO:0000256" key="2">
    <source>
        <dbReference type="ARBA" id="ARBA00005453"/>
    </source>
</evidence>
<keyword evidence="4" id="KW-0809">Transit peptide</keyword>
<evidence type="ECO:0000313" key="8">
    <source>
        <dbReference type="Proteomes" id="UP000320333"/>
    </source>
</evidence>
<dbReference type="GO" id="GO:0097193">
    <property type="term" value="P:intrinsic apoptotic signaling pathway"/>
    <property type="evidence" value="ECO:0007669"/>
    <property type="project" value="InterPro"/>
</dbReference>
<accession>A0A507ED59</accession>
<evidence type="ECO:0000256" key="1">
    <source>
        <dbReference type="ARBA" id="ARBA00004443"/>
    </source>
</evidence>
<sequence>MRSVRFATTTAASAAPAASSTRTAPLLMVSSPHPQSAIRLVRFNPVSKEMPQTQLYNRQRAAIQQMHHSFWAANNSHFEAQMAAFEQKVYERTGNQATHAEFARFYKSYLTENQQRHWEYNTKWWRANAELAVLALKSATASVTNAQPAAPVSLLPNTDSMVGSVVGLGRGLKTLVYVLIGMDPQSKRSAQGVSVR</sequence>
<dbReference type="EMBL" id="QEAP01000675">
    <property type="protein sequence ID" value="TPX61020.1"/>
    <property type="molecule type" value="Genomic_DNA"/>
</dbReference>
<evidence type="ECO:0000313" key="7">
    <source>
        <dbReference type="EMBL" id="TPX61020.1"/>
    </source>
</evidence>
<evidence type="ECO:0000256" key="4">
    <source>
        <dbReference type="ARBA" id="ARBA00022946"/>
    </source>
</evidence>
<dbReference type="PANTHER" id="PTHR31107">
    <property type="entry name" value="APOPTOGENIC PROTEIN 1, MITOCHONDRIAL"/>
    <property type="match status" value="1"/>
</dbReference>
<evidence type="ECO:0000256" key="3">
    <source>
        <dbReference type="ARBA" id="ARBA00022792"/>
    </source>
</evidence>
<keyword evidence="3" id="KW-0999">Mitochondrion inner membrane</keyword>
<protein>
    <submittedName>
        <fullName evidence="7">Uncharacterized protein</fullName>
    </submittedName>
</protein>
<organism evidence="7 8">
    <name type="scientific">Chytriomyces confervae</name>
    <dbReference type="NCBI Taxonomy" id="246404"/>
    <lineage>
        <taxon>Eukaryota</taxon>
        <taxon>Fungi</taxon>
        <taxon>Fungi incertae sedis</taxon>
        <taxon>Chytridiomycota</taxon>
        <taxon>Chytridiomycota incertae sedis</taxon>
        <taxon>Chytridiomycetes</taxon>
        <taxon>Chytridiales</taxon>
        <taxon>Chytriomycetaceae</taxon>
        <taxon>Chytriomyces</taxon>
    </lineage>
</organism>
<evidence type="ECO:0000256" key="5">
    <source>
        <dbReference type="ARBA" id="ARBA00023128"/>
    </source>
</evidence>
<dbReference type="InterPro" id="IPR018796">
    <property type="entry name" value="COA8"/>
</dbReference>
<keyword evidence="6" id="KW-0472">Membrane</keyword>
<dbReference type="Proteomes" id="UP000320333">
    <property type="component" value="Unassembled WGS sequence"/>
</dbReference>